<dbReference type="PANTHER" id="PTHR24223">
    <property type="entry name" value="ATP-BINDING CASSETTE SUB-FAMILY C"/>
    <property type="match status" value="1"/>
</dbReference>
<dbReference type="PANTHER" id="PTHR24223:SF10">
    <property type="entry name" value="ATP-BINDING CASSETTE SUB-FAMILY C MEMBER 12"/>
    <property type="match status" value="1"/>
</dbReference>
<feature type="region of interest" description="Disordered" evidence="3">
    <location>
        <begin position="18"/>
        <end position="92"/>
    </location>
</feature>
<keyword evidence="6" id="KW-1185">Reference proteome</keyword>
<dbReference type="InterPro" id="IPR027417">
    <property type="entry name" value="P-loop_NTPase"/>
</dbReference>
<sequence length="175" mass="18798">MALQPESPNALVLEEASFSWDKPQRSSFESLASDHRLNDGTVNLQSQNGAKGETVNPQSQNGAKDETVNPQSQNGAKGDTVNPQSQNGVRTPDEADNKLEVRSITFTLPKGHLLGICGNTGSGKTSLLSSILEKMHLVHGSVSASGSFAYVSQQAWVVHGTVRDNILFGDQFDQY</sequence>
<keyword evidence="1" id="KW-0547">Nucleotide-binding</keyword>
<dbReference type="GO" id="GO:0005524">
    <property type="term" value="F:ATP binding"/>
    <property type="evidence" value="ECO:0007669"/>
    <property type="project" value="UniProtKB-KW"/>
</dbReference>
<proteinExistence type="predicted"/>
<dbReference type="InterPro" id="IPR003439">
    <property type="entry name" value="ABC_transporter-like_ATP-bd"/>
</dbReference>
<name>A0A8T2PJY6_9TELE</name>
<feature type="domain" description="ABC transporter" evidence="4">
    <location>
        <begin position="102"/>
        <end position="155"/>
    </location>
</feature>
<feature type="non-terminal residue" evidence="5">
    <location>
        <position position="175"/>
    </location>
</feature>
<evidence type="ECO:0000313" key="6">
    <source>
        <dbReference type="Proteomes" id="UP000824540"/>
    </source>
</evidence>
<dbReference type="EMBL" id="JAFBMS010000005">
    <property type="protein sequence ID" value="KAG9352589.1"/>
    <property type="molecule type" value="Genomic_DNA"/>
</dbReference>
<dbReference type="AlphaFoldDB" id="A0A8T2PJY6"/>
<dbReference type="Gene3D" id="3.40.50.300">
    <property type="entry name" value="P-loop containing nucleotide triphosphate hydrolases"/>
    <property type="match status" value="1"/>
</dbReference>
<gene>
    <name evidence="5" type="ORF">JZ751_021003</name>
</gene>
<dbReference type="SUPFAM" id="SSF52540">
    <property type="entry name" value="P-loop containing nucleoside triphosphate hydrolases"/>
    <property type="match status" value="1"/>
</dbReference>
<evidence type="ECO:0000256" key="2">
    <source>
        <dbReference type="ARBA" id="ARBA00022840"/>
    </source>
</evidence>
<reference evidence="5" key="1">
    <citation type="thesis" date="2021" institute="BYU ScholarsArchive" country="Provo, UT, USA">
        <title>Applications of and Algorithms for Genome Assembly and Genomic Analyses with an Emphasis on Marine Teleosts.</title>
        <authorList>
            <person name="Pickett B.D."/>
        </authorList>
    </citation>
    <scope>NUCLEOTIDE SEQUENCE</scope>
    <source>
        <strain evidence="5">HI-2016</strain>
    </source>
</reference>
<dbReference type="GO" id="GO:0016887">
    <property type="term" value="F:ATP hydrolysis activity"/>
    <property type="evidence" value="ECO:0007669"/>
    <property type="project" value="InterPro"/>
</dbReference>
<dbReference type="Pfam" id="PF00005">
    <property type="entry name" value="ABC_tran"/>
    <property type="match status" value="1"/>
</dbReference>
<dbReference type="GO" id="GO:0042626">
    <property type="term" value="F:ATPase-coupled transmembrane transporter activity"/>
    <property type="evidence" value="ECO:0007669"/>
    <property type="project" value="TreeGrafter"/>
</dbReference>
<dbReference type="InterPro" id="IPR050173">
    <property type="entry name" value="ABC_transporter_C-like"/>
</dbReference>
<dbReference type="OrthoDB" id="6500128at2759"/>
<keyword evidence="2" id="KW-0067">ATP-binding</keyword>
<feature type="compositionally biased region" description="Polar residues" evidence="3">
    <location>
        <begin position="40"/>
        <end position="89"/>
    </location>
</feature>
<evidence type="ECO:0000259" key="4">
    <source>
        <dbReference type="Pfam" id="PF00005"/>
    </source>
</evidence>
<comment type="caution">
    <text evidence="5">The sequence shown here is derived from an EMBL/GenBank/DDBJ whole genome shotgun (WGS) entry which is preliminary data.</text>
</comment>
<accession>A0A8T2PJY6</accession>
<evidence type="ECO:0000313" key="5">
    <source>
        <dbReference type="EMBL" id="KAG9352589.1"/>
    </source>
</evidence>
<evidence type="ECO:0000256" key="3">
    <source>
        <dbReference type="SAM" id="MobiDB-lite"/>
    </source>
</evidence>
<dbReference type="GO" id="GO:0016020">
    <property type="term" value="C:membrane"/>
    <property type="evidence" value="ECO:0007669"/>
    <property type="project" value="TreeGrafter"/>
</dbReference>
<evidence type="ECO:0000256" key="1">
    <source>
        <dbReference type="ARBA" id="ARBA00022741"/>
    </source>
</evidence>
<organism evidence="5 6">
    <name type="scientific">Albula glossodonta</name>
    <name type="common">roundjaw bonefish</name>
    <dbReference type="NCBI Taxonomy" id="121402"/>
    <lineage>
        <taxon>Eukaryota</taxon>
        <taxon>Metazoa</taxon>
        <taxon>Chordata</taxon>
        <taxon>Craniata</taxon>
        <taxon>Vertebrata</taxon>
        <taxon>Euteleostomi</taxon>
        <taxon>Actinopterygii</taxon>
        <taxon>Neopterygii</taxon>
        <taxon>Teleostei</taxon>
        <taxon>Albuliformes</taxon>
        <taxon>Albulidae</taxon>
        <taxon>Albula</taxon>
    </lineage>
</organism>
<protein>
    <recommendedName>
        <fullName evidence="4">ABC transporter domain-containing protein</fullName>
    </recommendedName>
</protein>
<dbReference type="Proteomes" id="UP000824540">
    <property type="component" value="Unassembled WGS sequence"/>
</dbReference>